<comment type="caution">
    <text evidence="1">The sequence shown here is derived from an EMBL/GenBank/DDBJ whole genome shotgun (WGS) entry which is preliminary data.</text>
</comment>
<evidence type="ECO:0000313" key="1">
    <source>
        <dbReference type="EMBL" id="KAL2727375.1"/>
    </source>
</evidence>
<accession>A0ABD2B3U9</accession>
<proteinExistence type="predicted"/>
<dbReference type="AlphaFoldDB" id="A0ABD2B3U9"/>
<dbReference type="Proteomes" id="UP001607303">
    <property type="component" value="Unassembled WGS sequence"/>
</dbReference>
<reference evidence="1 2" key="1">
    <citation type="journal article" date="2024" name="Ann. Entomol. Soc. Am.">
        <title>Genomic analyses of the southern and eastern yellowjacket wasps (Hymenoptera: Vespidae) reveal evolutionary signatures of social life.</title>
        <authorList>
            <person name="Catto M.A."/>
            <person name="Caine P.B."/>
            <person name="Orr S.E."/>
            <person name="Hunt B.G."/>
            <person name="Goodisman M.A.D."/>
        </authorList>
    </citation>
    <scope>NUCLEOTIDE SEQUENCE [LARGE SCALE GENOMIC DNA]</scope>
    <source>
        <strain evidence="1">232</strain>
        <tissue evidence="1">Head and thorax</tissue>
    </source>
</reference>
<gene>
    <name evidence="1" type="ORF">V1477_016651</name>
</gene>
<protein>
    <submittedName>
        <fullName evidence="1">Uncharacterized protein</fullName>
    </submittedName>
</protein>
<sequence length="83" mass="9870">MVMVAWIFNNLPRRKTNKMGHSSQEIMEGLTIRIEHVKNVPMLESRTFNTIVNINTWIKVPTLVSESHLNFVVDTRFERFLRR</sequence>
<name>A0ABD2B3U9_VESMC</name>
<organism evidence="1 2">
    <name type="scientific">Vespula maculifrons</name>
    <name type="common">Eastern yellow jacket</name>
    <name type="synonym">Wasp</name>
    <dbReference type="NCBI Taxonomy" id="7453"/>
    <lineage>
        <taxon>Eukaryota</taxon>
        <taxon>Metazoa</taxon>
        <taxon>Ecdysozoa</taxon>
        <taxon>Arthropoda</taxon>
        <taxon>Hexapoda</taxon>
        <taxon>Insecta</taxon>
        <taxon>Pterygota</taxon>
        <taxon>Neoptera</taxon>
        <taxon>Endopterygota</taxon>
        <taxon>Hymenoptera</taxon>
        <taxon>Apocrita</taxon>
        <taxon>Aculeata</taxon>
        <taxon>Vespoidea</taxon>
        <taxon>Vespidae</taxon>
        <taxon>Vespinae</taxon>
        <taxon>Vespula</taxon>
    </lineage>
</organism>
<keyword evidence="2" id="KW-1185">Reference proteome</keyword>
<evidence type="ECO:0000313" key="2">
    <source>
        <dbReference type="Proteomes" id="UP001607303"/>
    </source>
</evidence>
<dbReference type="EMBL" id="JAYRBN010000100">
    <property type="protein sequence ID" value="KAL2727375.1"/>
    <property type="molecule type" value="Genomic_DNA"/>
</dbReference>